<comment type="caution">
    <text evidence="3">The sequence shown here is derived from an EMBL/GenBank/DDBJ whole genome shotgun (WGS) entry which is preliminary data.</text>
</comment>
<dbReference type="Proteomes" id="UP000789390">
    <property type="component" value="Unassembled WGS sequence"/>
</dbReference>
<sequence>MKFVTISKNDDDALYLPDKSYSLAYKTTILKCGAPPDLENWDRYDIFKILIFIYFLGTYDEARINLPRVEAGLPILDDSNTGRGQREKKRKRLSLPGESTTEVDSEEDFENQSTSKAGVRKKPSHKRSPKKPSIAKPTNRPTLPKPPDGLSVTKGKTLKEVQRKEICKEKGSNTQQLKPEGASCNVHLTNQPPTQPEGTMCLLNNTSEDSYGTQDSYGTNSFENSQPVHHNAAANYNWGMPQYWNGNYHPQMNPRCSFPPPPIQSPSSVRFEPGSQHIVADSNGGSSSSAEYSSHYYPTPTPSPSPVLGQSTNSGSLQQIDRQPANKTNHPIMPDIEDPLGGIPEKSSVKGASGNAYFLSALVKINEKLNVIGKTIKPVSDNEAEELDENMDCLPLTSLEQLHSFEKVLKQDKNIYNKLVSRIRLLGKKNAKNSEADYVRRGWNTVFAHSLAKDVNWFGRKDARVNNGAGKTGIVKLAISKAVEVGIRSNKNVGGMEYESLVRHTQLHLRNAKTRFCSEQAKDDNDDDS</sequence>
<dbReference type="OrthoDB" id="6776294at2759"/>
<dbReference type="Pfam" id="PF16064">
    <property type="entry name" value="DUF4806"/>
    <property type="match status" value="1"/>
</dbReference>
<dbReference type="PANTHER" id="PTHR34153:SF2">
    <property type="entry name" value="SI:CH211-262H13.3-RELATED"/>
    <property type="match status" value="1"/>
</dbReference>
<feature type="compositionally biased region" description="Low complexity" evidence="1">
    <location>
        <begin position="286"/>
        <end position="298"/>
    </location>
</feature>
<dbReference type="InterPro" id="IPR032071">
    <property type="entry name" value="DUF4806"/>
</dbReference>
<feature type="compositionally biased region" description="Acidic residues" evidence="1">
    <location>
        <begin position="101"/>
        <end position="110"/>
    </location>
</feature>
<dbReference type="EMBL" id="CAKKLH010000168">
    <property type="protein sequence ID" value="CAH0105076.1"/>
    <property type="molecule type" value="Genomic_DNA"/>
</dbReference>
<protein>
    <recommendedName>
        <fullName evidence="2">DUF4806 domain-containing protein</fullName>
    </recommendedName>
</protein>
<evidence type="ECO:0000259" key="2">
    <source>
        <dbReference type="Pfam" id="PF16064"/>
    </source>
</evidence>
<feature type="region of interest" description="Disordered" evidence="1">
    <location>
        <begin position="255"/>
        <end position="318"/>
    </location>
</feature>
<dbReference type="AlphaFoldDB" id="A0A8J2RSI9"/>
<feature type="compositionally biased region" description="Polar residues" evidence="1">
    <location>
        <begin position="308"/>
        <end position="318"/>
    </location>
</feature>
<keyword evidence="4" id="KW-1185">Reference proteome</keyword>
<gene>
    <name evidence="3" type="ORF">DGAL_LOCUS8033</name>
</gene>
<evidence type="ECO:0000313" key="3">
    <source>
        <dbReference type="EMBL" id="CAH0105076.1"/>
    </source>
</evidence>
<evidence type="ECO:0000313" key="4">
    <source>
        <dbReference type="Proteomes" id="UP000789390"/>
    </source>
</evidence>
<evidence type="ECO:0000256" key="1">
    <source>
        <dbReference type="SAM" id="MobiDB-lite"/>
    </source>
</evidence>
<name>A0A8J2RSI9_9CRUS</name>
<reference evidence="3" key="1">
    <citation type="submission" date="2021-11" db="EMBL/GenBank/DDBJ databases">
        <authorList>
            <person name="Schell T."/>
        </authorList>
    </citation>
    <scope>NUCLEOTIDE SEQUENCE</scope>
    <source>
        <strain evidence="3">M5</strain>
    </source>
</reference>
<accession>A0A8J2RSI9</accession>
<dbReference type="PANTHER" id="PTHR34153">
    <property type="entry name" value="SI:CH211-262H13.3-RELATED-RELATED"/>
    <property type="match status" value="1"/>
</dbReference>
<proteinExistence type="predicted"/>
<feature type="compositionally biased region" description="Basic residues" evidence="1">
    <location>
        <begin position="118"/>
        <end position="130"/>
    </location>
</feature>
<feature type="region of interest" description="Disordered" evidence="1">
    <location>
        <begin position="74"/>
        <end position="157"/>
    </location>
</feature>
<organism evidence="3 4">
    <name type="scientific">Daphnia galeata</name>
    <dbReference type="NCBI Taxonomy" id="27404"/>
    <lineage>
        <taxon>Eukaryota</taxon>
        <taxon>Metazoa</taxon>
        <taxon>Ecdysozoa</taxon>
        <taxon>Arthropoda</taxon>
        <taxon>Crustacea</taxon>
        <taxon>Branchiopoda</taxon>
        <taxon>Diplostraca</taxon>
        <taxon>Cladocera</taxon>
        <taxon>Anomopoda</taxon>
        <taxon>Daphniidae</taxon>
        <taxon>Daphnia</taxon>
    </lineage>
</organism>
<feature type="domain" description="DUF4806" evidence="2">
    <location>
        <begin position="394"/>
        <end position="462"/>
    </location>
</feature>